<proteinExistence type="predicted"/>
<evidence type="ECO:0000256" key="1">
    <source>
        <dbReference type="SAM" id="MobiDB-lite"/>
    </source>
</evidence>
<reference evidence="2" key="1">
    <citation type="submission" date="2021-01" db="EMBL/GenBank/DDBJ databases">
        <authorList>
            <person name="Kaushik A."/>
        </authorList>
    </citation>
    <scope>NUCLEOTIDE SEQUENCE</scope>
    <source>
        <strain evidence="2">AG4-RS23</strain>
    </source>
</reference>
<protein>
    <submittedName>
        <fullName evidence="2">Uncharacterized protein</fullName>
    </submittedName>
</protein>
<dbReference type="AlphaFoldDB" id="A0A8H3HP12"/>
<evidence type="ECO:0000313" key="3">
    <source>
        <dbReference type="Proteomes" id="UP000663861"/>
    </source>
</evidence>
<accession>A0A8H3HP12</accession>
<comment type="caution">
    <text evidence="2">The sequence shown here is derived from an EMBL/GenBank/DDBJ whole genome shotgun (WGS) entry which is preliminary data.</text>
</comment>
<sequence>MTSQKNTPVTNPPIVLGNDPGAQLPSPAPSYGIERPVMFSKHSGRWYITLRQESDVIPLIRHLANEHPKSICVISHSQSAFAYGDIFDPLSRFSVIRSGKKARSVEDALAKFSQWGVPSGLCLLRGIASSTGNESVNFQWATGDALIYWGLPPQDSFLWPISVAKTRFAHVYVITPPAQLPTVTSLIGNAFQAHPDSPLVNEQGPGSLLYHSREICKQTLASLPRSTINNIVKFYQPVHPPVYFSREFMMKTMPWVNF</sequence>
<dbReference type="EMBL" id="CAJMWY010004207">
    <property type="protein sequence ID" value="CAE6523728.1"/>
    <property type="molecule type" value="Genomic_DNA"/>
</dbReference>
<evidence type="ECO:0000313" key="2">
    <source>
        <dbReference type="EMBL" id="CAE6523728.1"/>
    </source>
</evidence>
<gene>
    <name evidence="2" type="ORF">RDB_LOCUS160727</name>
</gene>
<name>A0A8H3HP12_9AGAM</name>
<feature type="region of interest" description="Disordered" evidence="1">
    <location>
        <begin position="1"/>
        <end position="22"/>
    </location>
</feature>
<organism evidence="2 3">
    <name type="scientific">Rhizoctonia solani</name>
    <dbReference type="NCBI Taxonomy" id="456999"/>
    <lineage>
        <taxon>Eukaryota</taxon>
        <taxon>Fungi</taxon>
        <taxon>Dikarya</taxon>
        <taxon>Basidiomycota</taxon>
        <taxon>Agaricomycotina</taxon>
        <taxon>Agaricomycetes</taxon>
        <taxon>Cantharellales</taxon>
        <taxon>Ceratobasidiaceae</taxon>
        <taxon>Rhizoctonia</taxon>
    </lineage>
</organism>
<dbReference type="Proteomes" id="UP000663861">
    <property type="component" value="Unassembled WGS sequence"/>
</dbReference>